<gene>
    <name evidence="5" type="ORF">CONPUDRAFT_150352</name>
</gene>
<keyword evidence="3" id="KW-0560">Oxidoreductase</keyword>
<organism evidence="5 6">
    <name type="scientific">Coniophora puteana (strain RWD-64-598)</name>
    <name type="common">Brown rot fungus</name>
    <dbReference type="NCBI Taxonomy" id="741705"/>
    <lineage>
        <taxon>Eukaryota</taxon>
        <taxon>Fungi</taxon>
        <taxon>Dikarya</taxon>
        <taxon>Basidiomycota</taxon>
        <taxon>Agaricomycotina</taxon>
        <taxon>Agaricomycetes</taxon>
        <taxon>Agaricomycetidae</taxon>
        <taxon>Boletales</taxon>
        <taxon>Coniophorineae</taxon>
        <taxon>Coniophoraceae</taxon>
        <taxon>Coniophora</taxon>
    </lineage>
</organism>
<dbReference type="GO" id="GO:0016491">
    <property type="term" value="F:oxidoreductase activity"/>
    <property type="evidence" value="ECO:0007669"/>
    <property type="project" value="UniProtKB-KW"/>
</dbReference>
<sequence>MSTTPFKKIALVGGGGTVGKPILEALLATDTAEVLVLTRPDSTSSFPSHPNLKVERADPTDVDAVSVVLKKHGIEVLVSAAGTGAVRLFVPSEFGMPTEGVGCAACGCEGPGFE</sequence>
<dbReference type="PANTHER" id="PTHR47706">
    <property type="entry name" value="NMRA-LIKE FAMILY PROTEIN"/>
    <property type="match status" value="1"/>
</dbReference>
<evidence type="ECO:0000256" key="1">
    <source>
        <dbReference type="ARBA" id="ARBA00005725"/>
    </source>
</evidence>
<reference evidence="6" key="1">
    <citation type="journal article" date="2012" name="Science">
        <title>The Paleozoic origin of enzymatic lignin decomposition reconstructed from 31 fungal genomes.</title>
        <authorList>
            <person name="Floudas D."/>
            <person name="Binder M."/>
            <person name="Riley R."/>
            <person name="Barry K."/>
            <person name="Blanchette R.A."/>
            <person name="Henrissat B."/>
            <person name="Martinez A.T."/>
            <person name="Otillar R."/>
            <person name="Spatafora J.W."/>
            <person name="Yadav J.S."/>
            <person name="Aerts A."/>
            <person name="Benoit I."/>
            <person name="Boyd A."/>
            <person name="Carlson A."/>
            <person name="Copeland A."/>
            <person name="Coutinho P.M."/>
            <person name="de Vries R.P."/>
            <person name="Ferreira P."/>
            <person name="Findley K."/>
            <person name="Foster B."/>
            <person name="Gaskell J."/>
            <person name="Glotzer D."/>
            <person name="Gorecki P."/>
            <person name="Heitman J."/>
            <person name="Hesse C."/>
            <person name="Hori C."/>
            <person name="Igarashi K."/>
            <person name="Jurgens J.A."/>
            <person name="Kallen N."/>
            <person name="Kersten P."/>
            <person name="Kohler A."/>
            <person name="Kuees U."/>
            <person name="Kumar T.K.A."/>
            <person name="Kuo A."/>
            <person name="LaButti K."/>
            <person name="Larrondo L.F."/>
            <person name="Lindquist E."/>
            <person name="Ling A."/>
            <person name="Lombard V."/>
            <person name="Lucas S."/>
            <person name="Lundell T."/>
            <person name="Martin R."/>
            <person name="McLaughlin D.J."/>
            <person name="Morgenstern I."/>
            <person name="Morin E."/>
            <person name="Murat C."/>
            <person name="Nagy L.G."/>
            <person name="Nolan M."/>
            <person name="Ohm R.A."/>
            <person name="Patyshakuliyeva A."/>
            <person name="Rokas A."/>
            <person name="Ruiz-Duenas F.J."/>
            <person name="Sabat G."/>
            <person name="Salamov A."/>
            <person name="Samejima M."/>
            <person name="Schmutz J."/>
            <person name="Slot J.C."/>
            <person name="St John F."/>
            <person name="Stenlid J."/>
            <person name="Sun H."/>
            <person name="Sun S."/>
            <person name="Syed K."/>
            <person name="Tsang A."/>
            <person name="Wiebenga A."/>
            <person name="Young D."/>
            <person name="Pisabarro A."/>
            <person name="Eastwood D.C."/>
            <person name="Martin F."/>
            <person name="Cullen D."/>
            <person name="Grigoriev I.V."/>
            <person name="Hibbett D.S."/>
        </authorList>
    </citation>
    <scope>NUCLEOTIDE SEQUENCE [LARGE SCALE GENOMIC DNA]</scope>
    <source>
        <strain evidence="6">RWD-64-598 SS2</strain>
    </source>
</reference>
<name>A0A5M3N2E2_CONPW</name>
<dbReference type="GeneID" id="19202676"/>
<dbReference type="InterPro" id="IPR036291">
    <property type="entry name" value="NAD(P)-bd_dom_sf"/>
</dbReference>
<keyword evidence="6" id="KW-1185">Reference proteome</keyword>
<feature type="domain" description="NAD(P)-binding" evidence="4">
    <location>
        <begin position="13"/>
        <end position="85"/>
    </location>
</feature>
<dbReference type="OrthoDB" id="9974981at2759"/>
<dbReference type="RefSeq" id="XP_007765000.1">
    <property type="nucleotide sequence ID" value="XM_007766810.1"/>
</dbReference>
<proteinExistence type="inferred from homology"/>
<evidence type="ECO:0000256" key="2">
    <source>
        <dbReference type="ARBA" id="ARBA00022857"/>
    </source>
</evidence>
<keyword evidence="2" id="KW-0521">NADP</keyword>
<dbReference type="PANTHER" id="PTHR47706:SF9">
    <property type="entry name" value="NMRA-LIKE DOMAIN-CONTAINING PROTEIN-RELATED"/>
    <property type="match status" value="1"/>
</dbReference>
<accession>A0A5M3N2E2</accession>
<evidence type="ECO:0000313" key="6">
    <source>
        <dbReference type="Proteomes" id="UP000053558"/>
    </source>
</evidence>
<dbReference type="Proteomes" id="UP000053558">
    <property type="component" value="Unassembled WGS sequence"/>
</dbReference>
<dbReference type="KEGG" id="cput:CONPUDRAFT_150352"/>
<evidence type="ECO:0000259" key="4">
    <source>
        <dbReference type="Pfam" id="PF13460"/>
    </source>
</evidence>
<dbReference type="OMA" id="GCEGPGF"/>
<dbReference type="EMBL" id="JH711574">
    <property type="protein sequence ID" value="EIW85549.1"/>
    <property type="molecule type" value="Genomic_DNA"/>
</dbReference>
<comment type="caution">
    <text evidence="5">The sequence shown here is derived from an EMBL/GenBank/DDBJ whole genome shotgun (WGS) entry which is preliminary data.</text>
</comment>
<dbReference type="Gene3D" id="3.40.50.720">
    <property type="entry name" value="NAD(P)-binding Rossmann-like Domain"/>
    <property type="match status" value="1"/>
</dbReference>
<evidence type="ECO:0000256" key="3">
    <source>
        <dbReference type="ARBA" id="ARBA00023002"/>
    </source>
</evidence>
<dbReference type="InterPro" id="IPR051609">
    <property type="entry name" value="NmrA/Isoflavone_reductase-like"/>
</dbReference>
<dbReference type="Pfam" id="PF13460">
    <property type="entry name" value="NAD_binding_10"/>
    <property type="match status" value="1"/>
</dbReference>
<dbReference type="InterPro" id="IPR016040">
    <property type="entry name" value="NAD(P)-bd_dom"/>
</dbReference>
<protein>
    <recommendedName>
        <fullName evidence="4">NAD(P)-binding domain-containing protein</fullName>
    </recommendedName>
</protein>
<dbReference type="AlphaFoldDB" id="A0A5M3N2E2"/>
<dbReference type="SUPFAM" id="SSF51735">
    <property type="entry name" value="NAD(P)-binding Rossmann-fold domains"/>
    <property type="match status" value="1"/>
</dbReference>
<comment type="similarity">
    <text evidence="1">Belongs to the NmrA-type oxidoreductase family. Isoflavone reductase subfamily.</text>
</comment>
<evidence type="ECO:0000313" key="5">
    <source>
        <dbReference type="EMBL" id="EIW85549.1"/>
    </source>
</evidence>